<keyword evidence="7" id="KW-0325">Glycoprotein</keyword>
<evidence type="ECO:0000256" key="4">
    <source>
        <dbReference type="ARBA" id="ARBA00022729"/>
    </source>
</evidence>
<accession>A0A1Y1IDT9</accession>
<evidence type="ECO:0000256" key="2">
    <source>
        <dbReference type="ARBA" id="ARBA00009967"/>
    </source>
</evidence>
<dbReference type="InterPro" id="IPR017046">
    <property type="entry name" value="Prenylcysteine_Oxase1"/>
</dbReference>
<evidence type="ECO:0000313" key="10">
    <source>
        <dbReference type="EMBL" id="GAQ86866.1"/>
    </source>
</evidence>
<dbReference type="EMBL" id="DF237266">
    <property type="protein sequence ID" value="GAQ86866.1"/>
    <property type="molecule type" value="Genomic_DNA"/>
</dbReference>
<feature type="domain" description="Prenylcysteine lyase" evidence="9">
    <location>
        <begin position="141"/>
        <end position="470"/>
    </location>
</feature>
<keyword evidence="3" id="KW-0285">Flavoprotein</keyword>
<dbReference type="Proteomes" id="UP000054558">
    <property type="component" value="Unassembled WGS sequence"/>
</dbReference>
<comment type="cofactor">
    <cofactor evidence="1">
        <name>FAD</name>
        <dbReference type="ChEBI" id="CHEBI:57692"/>
    </cofactor>
</comment>
<comment type="similarity">
    <text evidence="2">Belongs to the prenylcysteine oxidase family.</text>
</comment>
<sequence length="496" mass="54171">MAISKACSIVAFAPLLLLNLLVAPTAAVKVAIIGSGVAGSSAAYFLNKEDPTHEVHVFEQHEYVGGRVKDVYLAGDRFEAGATIVHRLNKHMMGFAKMLNLTEAEPVYVGPSLGIWNGHEFVLRLDSVVGSGAWWARFLDSWVTRMRMLWRYGLSPIWEQQYVTAMLANFTTIYDKIAVTPYASMEALLSDMGLYAPTQRQLAEELLAHGVDPLFINEICVAISRINYGQNTTISGLAGGVSMAGGDGNTVGFAQGLQRIPEGLLALSGATVHLNTTVLSVTTTPKGYKLETTNPQAPNLFDAVLVATPLENAPNLHFNPAVKVPPRKMQTTHATFLRGNLNPAFFGQPSGTDLPKLIATTESPAVNFSSIGVIRAYPDRGDFAFKVFSREKLDDAALDQIFRQRNETVRVEWSAYPHYSAPEIFAPIKFDEKGLLYYINSYENAASATECAALFAENVVRLLLHDLSARKVNACGWRGEEQAFDVTDSGQKTCVS</sequence>
<gene>
    <name evidence="10" type="ORF">KFL_003170040</name>
</gene>
<dbReference type="Pfam" id="PF07156">
    <property type="entry name" value="Prenylcys_lyase"/>
    <property type="match status" value="1"/>
</dbReference>
<evidence type="ECO:0000256" key="1">
    <source>
        <dbReference type="ARBA" id="ARBA00001974"/>
    </source>
</evidence>
<evidence type="ECO:0000256" key="5">
    <source>
        <dbReference type="ARBA" id="ARBA00022827"/>
    </source>
</evidence>
<dbReference type="PANTHER" id="PTHR15944">
    <property type="entry name" value="FARNESYLCYSTEINE LYASE"/>
    <property type="match status" value="1"/>
</dbReference>
<evidence type="ECO:0000256" key="7">
    <source>
        <dbReference type="ARBA" id="ARBA00023180"/>
    </source>
</evidence>
<dbReference type="InterPro" id="IPR036188">
    <property type="entry name" value="FAD/NAD-bd_sf"/>
</dbReference>
<feature type="chain" id="PRO_5012237238" description="Prenylcysteine lyase domain-containing protein" evidence="8">
    <location>
        <begin position="28"/>
        <end position="496"/>
    </location>
</feature>
<evidence type="ECO:0000256" key="3">
    <source>
        <dbReference type="ARBA" id="ARBA00022630"/>
    </source>
</evidence>
<dbReference type="GO" id="GO:0030327">
    <property type="term" value="P:prenylated protein catabolic process"/>
    <property type="evidence" value="ECO:0000318"/>
    <property type="project" value="GO_Central"/>
</dbReference>
<dbReference type="AlphaFoldDB" id="A0A1Y1IDT9"/>
<evidence type="ECO:0000256" key="6">
    <source>
        <dbReference type="ARBA" id="ARBA00023002"/>
    </source>
</evidence>
<name>A0A1Y1IDT9_KLENI</name>
<feature type="signal peptide" evidence="8">
    <location>
        <begin position="1"/>
        <end position="27"/>
    </location>
</feature>
<organism evidence="10 11">
    <name type="scientific">Klebsormidium nitens</name>
    <name type="common">Green alga</name>
    <name type="synonym">Ulothrix nitens</name>
    <dbReference type="NCBI Taxonomy" id="105231"/>
    <lineage>
        <taxon>Eukaryota</taxon>
        <taxon>Viridiplantae</taxon>
        <taxon>Streptophyta</taxon>
        <taxon>Klebsormidiophyceae</taxon>
        <taxon>Klebsormidiales</taxon>
        <taxon>Klebsormidiaceae</taxon>
        <taxon>Klebsormidium</taxon>
    </lineage>
</organism>
<dbReference type="Pfam" id="PF13450">
    <property type="entry name" value="NAD_binding_8"/>
    <property type="match status" value="1"/>
</dbReference>
<keyword evidence="11" id="KW-1185">Reference proteome</keyword>
<proteinExistence type="inferred from homology"/>
<dbReference type="PANTHER" id="PTHR15944:SF0">
    <property type="entry name" value="PRENYLCYSTEINE LYASE DOMAIN-CONTAINING PROTEIN"/>
    <property type="match status" value="1"/>
</dbReference>
<evidence type="ECO:0000259" key="9">
    <source>
        <dbReference type="Pfam" id="PF07156"/>
    </source>
</evidence>
<dbReference type="Gene3D" id="3.50.50.60">
    <property type="entry name" value="FAD/NAD(P)-binding domain"/>
    <property type="match status" value="1"/>
</dbReference>
<protein>
    <recommendedName>
        <fullName evidence="9">Prenylcysteine lyase domain-containing protein</fullName>
    </recommendedName>
</protein>
<dbReference type="PRINTS" id="PR00419">
    <property type="entry name" value="ADXRDTASE"/>
</dbReference>
<dbReference type="OMA" id="SIGIWDG"/>
<keyword evidence="5" id="KW-0274">FAD</keyword>
<keyword evidence="4 8" id="KW-0732">Signal</keyword>
<dbReference type="GO" id="GO:0030328">
    <property type="term" value="P:prenylcysteine catabolic process"/>
    <property type="evidence" value="ECO:0007669"/>
    <property type="project" value="InterPro"/>
</dbReference>
<dbReference type="InterPro" id="IPR010795">
    <property type="entry name" value="Prenylcys_lyase"/>
</dbReference>
<reference evidence="10 11" key="1">
    <citation type="journal article" date="2014" name="Nat. Commun.">
        <title>Klebsormidium flaccidum genome reveals primary factors for plant terrestrial adaptation.</title>
        <authorList>
            <person name="Hori K."/>
            <person name="Maruyama F."/>
            <person name="Fujisawa T."/>
            <person name="Togashi T."/>
            <person name="Yamamoto N."/>
            <person name="Seo M."/>
            <person name="Sato S."/>
            <person name="Yamada T."/>
            <person name="Mori H."/>
            <person name="Tajima N."/>
            <person name="Moriyama T."/>
            <person name="Ikeuchi M."/>
            <person name="Watanabe M."/>
            <person name="Wada H."/>
            <person name="Kobayashi K."/>
            <person name="Saito M."/>
            <person name="Masuda T."/>
            <person name="Sasaki-Sekimoto Y."/>
            <person name="Mashiguchi K."/>
            <person name="Awai K."/>
            <person name="Shimojima M."/>
            <person name="Masuda S."/>
            <person name="Iwai M."/>
            <person name="Nobusawa T."/>
            <person name="Narise T."/>
            <person name="Kondo S."/>
            <person name="Saito H."/>
            <person name="Sato R."/>
            <person name="Murakawa M."/>
            <person name="Ihara Y."/>
            <person name="Oshima-Yamada Y."/>
            <person name="Ohtaka K."/>
            <person name="Satoh M."/>
            <person name="Sonobe K."/>
            <person name="Ishii M."/>
            <person name="Ohtani R."/>
            <person name="Kanamori-Sato M."/>
            <person name="Honoki R."/>
            <person name="Miyazaki D."/>
            <person name="Mochizuki H."/>
            <person name="Umetsu J."/>
            <person name="Higashi K."/>
            <person name="Shibata D."/>
            <person name="Kamiya Y."/>
            <person name="Sato N."/>
            <person name="Nakamura Y."/>
            <person name="Tabata S."/>
            <person name="Ida S."/>
            <person name="Kurokawa K."/>
            <person name="Ohta H."/>
        </authorList>
    </citation>
    <scope>NUCLEOTIDE SEQUENCE [LARGE SCALE GENOMIC DNA]</scope>
    <source>
        <strain evidence="10 11">NIES-2285</strain>
    </source>
</reference>
<evidence type="ECO:0000313" key="11">
    <source>
        <dbReference type="Proteomes" id="UP000054558"/>
    </source>
</evidence>
<dbReference type="GO" id="GO:0001735">
    <property type="term" value="F:prenylcysteine oxidase activity"/>
    <property type="evidence" value="ECO:0000318"/>
    <property type="project" value="GO_Central"/>
</dbReference>
<dbReference type="SUPFAM" id="SSF51905">
    <property type="entry name" value="FAD/NAD(P)-binding domain"/>
    <property type="match status" value="1"/>
</dbReference>
<dbReference type="OrthoDB" id="437369at2759"/>
<evidence type="ECO:0000256" key="8">
    <source>
        <dbReference type="SAM" id="SignalP"/>
    </source>
</evidence>
<keyword evidence="6" id="KW-0560">Oxidoreductase</keyword>